<feature type="region of interest" description="Disordered" evidence="7">
    <location>
        <begin position="227"/>
        <end position="247"/>
    </location>
</feature>
<evidence type="ECO:0000256" key="4">
    <source>
        <dbReference type="ARBA" id="ARBA00022729"/>
    </source>
</evidence>
<dbReference type="AlphaFoldDB" id="A0A8S4ED76"/>
<dbReference type="PRINTS" id="PR00724">
    <property type="entry name" value="CRBOXYPTASEC"/>
</dbReference>
<evidence type="ECO:0000256" key="3">
    <source>
        <dbReference type="ARBA" id="ARBA00022670"/>
    </source>
</evidence>
<evidence type="ECO:0000256" key="6">
    <source>
        <dbReference type="ARBA" id="ARBA00023180"/>
    </source>
</evidence>
<evidence type="ECO:0000313" key="9">
    <source>
        <dbReference type="Proteomes" id="UP000653454"/>
    </source>
</evidence>
<dbReference type="Gene3D" id="3.40.50.1820">
    <property type="entry name" value="alpha/beta hydrolase"/>
    <property type="match status" value="1"/>
</dbReference>
<accession>A0A8S4ED76</accession>
<evidence type="ECO:0000256" key="2">
    <source>
        <dbReference type="ARBA" id="ARBA00022645"/>
    </source>
</evidence>
<keyword evidence="4" id="KW-0732">Signal</keyword>
<sequence length="359" mass="40163">MSPVRHKQAEFRLRGRPRGAHLFYWLFYTTAAAAAAERPLVVWLQGGPGGSSTEYGNFALIGPLDMKLQPRNYTWVNDFNVLFLDNPVGTGFSYVDDLSYLTTDNKQIGDDFVAFMRGFYLKHPEFESVPLYIFGQSYGGKMAVDMALKMKEAEDAGTIKSNLRGIGMGNAWIHPIDLTNAWAPLLLAAGLVDQAGHDLIMEEAKKTEQLYNEGSFKKLLNSGQRRTSARDLLQSRRRRDAEEWDPEELMNTQVKPALGVPDHVVFGSQAGDVFEYLETDYMNPVTDGIEKLLNETDIIVTKYNGNMDQICGTAGQMLWLERLQWPGAAEFQAAPRQPIWENNRLEGTCSLTATSASST</sequence>
<dbReference type="PANTHER" id="PTHR11802">
    <property type="entry name" value="SERINE PROTEASE FAMILY S10 SERINE CARBOXYPEPTIDASE"/>
    <property type="match status" value="1"/>
</dbReference>
<comment type="caution">
    <text evidence="8">The sequence shown here is derived from an EMBL/GenBank/DDBJ whole genome shotgun (WGS) entry which is preliminary data.</text>
</comment>
<keyword evidence="6" id="KW-0325">Glycoprotein</keyword>
<dbReference type="Proteomes" id="UP000653454">
    <property type="component" value="Unassembled WGS sequence"/>
</dbReference>
<dbReference type="Pfam" id="PF00450">
    <property type="entry name" value="Peptidase_S10"/>
    <property type="match status" value="1"/>
</dbReference>
<evidence type="ECO:0000256" key="5">
    <source>
        <dbReference type="ARBA" id="ARBA00022801"/>
    </source>
</evidence>
<dbReference type="PANTHER" id="PTHR11802:SF3">
    <property type="entry name" value="RETINOID-INDUCIBLE SERINE CARBOXYPEPTIDASE"/>
    <property type="match status" value="1"/>
</dbReference>
<proteinExistence type="inferred from homology"/>
<dbReference type="GO" id="GO:0006508">
    <property type="term" value="P:proteolysis"/>
    <property type="evidence" value="ECO:0007669"/>
    <property type="project" value="UniProtKB-KW"/>
</dbReference>
<dbReference type="EMBL" id="CAJHNJ030000015">
    <property type="protein sequence ID" value="CAG9113528.1"/>
    <property type="molecule type" value="Genomic_DNA"/>
</dbReference>
<comment type="similarity">
    <text evidence="1">Belongs to the peptidase S10 family.</text>
</comment>
<organism evidence="8 9">
    <name type="scientific">Plutella xylostella</name>
    <name type="common">Diamondback moth</name>
    <name type="synonym">Plutella maculipennis</name>
    <dbReference type="NCBI Taxonomy" id="51655"/>
    <lineage>
        <taxon>Eukaryota</taxon>
        <taxon>Metazoa</taxon>
        <taxon>Ecdysozoa</taxon>
        <taxon>Arthropoda</taxon>
        <taxon>Hexapoda</taxon>
        <taxon>Insecta</taxon>
        <taxon>Pterygota</taxon>
        <taxon>Neoptera</taxon>
        <taxon>Endopterygota</taxon>
        <taxon>Lepidoptera</taxon>
        <taxon>Glossata</taxon>
        <taxon>Ditrysia</taxon>
        <taxon>Yponomeutoidea</taxon>
        <taxon>Plutellidae</taxon>
        <taxon>Plutella</taxon>
    </lineage>
</organism>
<dbReference type="InterPro" id="IPR001563">
    <property type="entry name" value="Peptidase_S10"/>
</dbReference>
<name>A0A8S4ED76_PLUXY</name>
<evidence type="ECO:0000256" key="1">
    <source>
        <dbReference type="ARBA" id="ARBA00009431"/>
    </source>
</evidence>
<dbReference type="InterPro" id="IPR029058">
    <property type="entry name" value="AB_hydrolase_fold"/>
</dbReference>
<keyword evidence="2" id="KW-0121">Carboxypeptidase</keyword>
<dbReference type="SUPFAM" id="SSF53474">
    <property type="entry name" value="alpha/beta-Hydrolases"/>
    <property type="match status" value="1"/>
</dbReference>
<evidence type="ECO:0000313" key="8">
    <source>
        <dbReference type="EMBL" id="CAG9113528.1"/>
    </source>
</evidence>
<keyword evidence="9" id="KW-1185">Reference proteome</keyword>
<keyword evidence="5" id="KW-0378">Hydrolase</keyword>
<protein>
    <submittedName>
        <fullName evidence="8">(diamondback moth) hypothetical protein</fullName>
    </submittedName>
</protein>
<evidence type="ECO:0000256" key="7">
    <source>
        <dbReference type="SAM" id="MobiDB-lite"/>
    </source>
</evidence>
<keyword evidence="3" id="KW-0645">Protease</keyword>
<gene>
    <name evidence="8" type="ORF">PLXY2_LOCUS5139</name>
</gene>
<dbReference type="GO" id="GO:0004185">
    <property type="term" value="F:serine-type carboxypeptidase activity"/>
    <property type="evidence" value="ECO:0007669"/>
    <property type="project" value="InterPro"/>
</dbReference>
<reference evidence="8" key="1">
    <citation type="submission" date="2020-11" db="EMBL/GenBank/DDBJ databases">
        <authorList>
            <person name="Whiteford S."/>
        </authorList>
    </citation>
    <scope>NUCLEOTIDE SEQUENCE</scope>
</reference>